<sequence>MDNVDAVDWGLKGSFVAVASKSVLSILSTKFEERVSISLSFRSWIGDFAADGSIKAVLDQGGRYKVNDFSEYSRDLDSAPLSKKYYKELQLFDCRLS</sequence>
<dbReference type="GO" id="GO:0017056">
    <property type="term" value="F:structural constituent of nuclear pore"/>
    <property type="evidence" value="ECO:0007669"/>
    <property type="project" value="InterPro"/>
</dbReference>
<dbReference type="EMBL" id="KN643718">
    <property type="protein sequence ID" value="KHN43774.1"/>
    <property type="molecule type" value="Genomic_DNA"/>
</dbReference>
<protein>
    <submittedName>
        <fullName evidence="1">Uncharacterized protein</fullName>
    </submittedName>
</protein>
<dbReference type="GO" id="GO:0006405">
    <property type="term" value="P:RNA export from nucleus"/>
    <property type="evidence" value="ECO:0007669"/>
    <property type="project" value="InterPro"/>
</dbReference>
<organism evidence="1">
    <name type="scientific">Glycine soja</name>
    <name type="common">Wild soybean</name>
    <dbReference type="NCBI Taxonomy" id="3848"/>
    <lineage>
        <taxon>Eukaryota</taxon>
        <taxon>Viridiplantae</taxon>
        <taxon>Streptophyta</taxon>
        <taxon>Embryophyta</taxon>
        <taxon>Tracheophyta</taxon>
        <taxon>Spermatophyta</taxon>
        <taxon>Magnoliopsida</taxon>
        <taxon>eudicotyledons</taxon>
        <taxon>Gunneridae</taxon>
        <taxon>Pentapetalae</taxon>
        <taxon>rosids</taxon>
        <taxon>fabids</taxon>
        <taxon>Fabales</taxon>
        <taxon>Fabaceae</taxon>
        <taxon>Papilionoideae</taxon>
        <taxon>50 kb inversion clade</taxon>
        <taxon>NPAAA clade</taxon>
        <taxon>indigoferoid/millettioid clade</taxon>
        <taxon>Phaseoleae</taxon>
        <taxon>Glycine</taxon>
        <taxon>Glycine subgen. Soja</taxon>
    </lineage>
</organism>
<dbReference type="InterPro" id="IPR044694">
    <property type="entry name" value="NUP214"/>
</dbReference>
<dbReference type="PANTHER" id="PTHR34418">
    <property type="entry name" value="NUCLEAR PORE COMPLEX PROTEIN NUP214 ISOFORM X1"/>
    <property type="match status" value="1"/>
</dbReference>
<dbReference type="Proteomes" id="UP000053555">
    <property type="component" value="Unassembled WGS sequence"/>
</dbReference>
<dbReference type="AlphaFoldDB" id="A0A0B2SHR3"/>
<name>A0A0B2SHR3_GLYSO</name>
<reference evidence="1" key="1">
    <citation type="submission" date="2014-07" db="EMBL/GenBank/DDBJ databases">
        <title>Identification of a novel salt tolerance gene in wild soybean by whole-genome sequencing.</title>
        <authorList>
            <person name="Lam H.-M."/>
            <person name="Qi X."/>
            <person name="Li M.-W."/>
            <person name="Liu X."/>
            <person name="Xie M."/>
            <person name="Ni M."/>
            <person name="Xu X."/>
        </authorList>
    </citation>
    <scope>NUCLEOTIDE SEQUENCE [LARGE SCALE GENOMIC DNA]</scope>
    <source>
        <tissue evidence="1">Root</tissue>
    </source>
</reference>
<proteinExistence type="predicted"/>
<dbReference type="PANTHER" id="PTHR34418:SF3">
    <property type="entry name" value="NUCLEAR PORE COMPLEX PROTEIN NUP214"/>
    <property type="match status" value="1"/>
</dbReference>
<accession>A0A0B2SHR3</accession>
<gene>
    <name evidence="1" type="ORF">glysoja_045834</name>
</gene>
<evidence type="ECO:0000313" key="1">
    <source>
        <dbReference type="EMBL" id="KHN43774.1"/>
    </source>
</evidence>